<evidence type="ECO:0000313" key="1">
    <source>
        <dbReference type="EMBL" id="GAH99775.1"/>
    </source>
</evidence>
<feature type="non-terminal residue" evidence="1">
    <location>
        <position position="135"/>
    </location>
</feature>
<dbReference type="InterPro" id="IPR036249">
    <property type="entry name" value="Thioredoxin-like_sf"/>
</dbReference>
<evidence type="ECO:0008006" key="2">
    <source>
        <dbReference type="Google" id="ProtNLM"/>
    </source>
</evidence>
<sequence>MIKRNLFKIVFLGTIAILFLLLGQSLLADEEYICAVYFTGVGCPHCANADSVILEDLPREYPNFVVIEYEIYQQRENAPLLYEYNENYNSGLGIPLIIFNKKDYMVGDRSILSKTKPIIEKGSNKCPLIDGSSTN</sequence>
<gene>
    <name evidence="1" type="ORF">S06H3_02002</name>
</gene>
<reference evidence="1" key="1">
    <citation type="journal article" date="2014" name="Front. Microbiol.">
        <title>High frequency of phylogenetically diverse reductive dehalogenase-homologous genes in deep subseafloor sedimentary metagenomes.</title>
        <authorList>
            <person name="Kawai M."/>
            <person name="Futagami T."/>
            <person name="Toyoda A."/>
            <person name="Takaki Y."/>
            <person name="Nishi S."/>
            <person name="Hori S."/>
            <person name="Arai W."/>
            <person name="Tsubouchi T."/>
            <person name="Morono Y."/>
            <person name="Uchiyama I."/>
            <person name="Ito T."/>
            <person name="Fujiyama A."/>
            <person name="Inagaki F."/>
            <person name="Takami H."/>
        </authorList>
    </citation>
    <scope>NUCLEOTIDE SEQUENCE</scope>
    <source>
        <strain evidence="1">Expedition CK06-06</strain>
    </source>
</reference>
<dbReference type="EMBL" id="BARV01000550">
    <property type="protein sequence ID" value="GAH99775.1"/>
    <property type="molecule type" value="Genomic_DNA"/>
</dbReference>
<name>X1L1K4_9ZZZZ</name>
<dbReference type="AlphaFoldDB" id="X1L1K4"/>
<organism evidence="1">
    <name type="scientific">marine sediment metagenome</name>
    <dbReference type="NCBI Taxonomy" id="412755"/>
    <lineage>
        <taxon>unclassified sequences</taxon>
        <taxon>metagenomes</taxon>
        <taxon>ecological metagenomes</taxon>
    </lineage>
</organism>
<protein>
    <recommendedName>
        <fullName evidence="2">Thioredoxin-like fold domain-containing protein</fullName>
    </recommendedName>
</protein>
<proteinExistence type="predicted"/>
<dbReference type="SUPFAM" id="SSF52833">
    <property type="entry name" value="Thioredoxin-like"/>
    <property type="match status" value="1"/>
</dbReference>
<comment type="caution">
    <text evidence="1">The sequence shown here is derived from an EMBL/GenBank/DDBJ whole genome shotgun (WGS) entry which is preliminary data.</text>
</comment>
<accession>X1L1K4</accession>